<keyword evidence="1" id="KW-0732">Signal</keyword>
<proteinExistence type="predicted"/>
<evidence type="ECO:0000313" key="2">
    <source>
        <dbReference type="EMBL" id="MCV2886363.1"/>
    </source>
</evidence>
<name>A0ABT3ACJ8_9ALTE</name>
<sequence length="226" mass="24437">MRTLIQTFTFVASFFFITSTSASLIVDYDLINDDMPIFENSLSFMESGLTMDVSGWTTGFNGDGEQLEPWQKVPDPFGIFYADLGLGLVSNFDDGPFLDGGASADYPYDPDEGFLLVFSQKVELLSLWFEDASSSDDINVSNVSFSGAGVLDLLDTSADNKIPDNDRIDVTQLAGNFVGSAFMVWLDGDNDDVALAGVRVAVVPEPSGLMIMFSGLLLLAGAARKR</sequence>
<organism evidence="2 3">
    <name type="scientific">Fluctibacter corallii</name>
    <dbReference type="NCBI Taxonomy" id="2984329"/>
    <lineage>
        <taxon>Bacteria</taxon>
        <taxon>Pseudomonadati</taxon>
        <taxon>Pseudomonadota</taxon>
        <taxon>Gammaproteobacteria</taxon>
        <taxon>Alteromonadales</taxon>
        <taxon>Alteromonadaceae</taxon>
        <taxon>Fluctibacter</taxon>
    </lineage>
</organism>
<protein>
    <recommendedName>
        <fullName evidence="4">PEP-CTERM protein-sorting domain-containing protein</fullName>
    </recommendedName>
</protein>
<keyword evidence="3" id="KW-1185">Reference proteome</keyword>
<reference evidence="2 3" key="1">
    <citation type="submission" date="2022-10" db="EMBL/GenBank/DDBJ databases">
        <title>Aestuariibacter sp. AA17 isolated from Montipora capitata coral fragment.</title>
        <authorList>
            <person name="Emsley S.A."/>
            <person name="Pfannmuller K.M."/>
            <person name="Loughran R.M."/>
            <person name="Shlafstein M."/>
            <person name="Papke E."/>
            <person name="Saw J.H."/>
            <person name="Ushijima B."/>
            <person name="Videau P."/>
        </authorList>
    </citation>
    <scope>NUCLEOTIDE SEQUENCE [LARGE SCALE GENOMIC DNA]</scope>
    <source>
        <strain evidence="2 3">AA17</strain>
    </source>
</reference>
<comment type="caution">
    <text evidence="2">The sequence shown here is derived from an EMBL/GenBank/DDBJ whole genome shotgun (WGS) entry which is preliminary data.</text>
</comment>
<feature type="chain" id="PRO_5047411619" description="PEP-CTERM protein-sorting domain-containing protein" evidence="1">
    <location>
        <begin position="23"/>
        <end position="226"/>
    </location>
</feature>
<dbReference type="EMBL" id="JAOWKX010000010">
    <property type="protein sequence ID" value="MCV2886363.1"/>
    <property type="molecule type" value="Genomic_DNA"/>
</dbReference>
<evidence type="ECO:0000256" key="1">
    <source>
        <dbReference type="SAM" id="SignalP"/>
    </source>
</evidence>
<dbReference type="Proteomes" id="UP001652504">
    <property type="component" value="Unassembled WGS sequence"/>
</dbReference>
<evidence type="ECO:0008006" key="4">
    <source>
        <dbReference type="Google" id="ProtNLM"/>
    </source>
</evidence>
<gene>
    <name evidence="2" type="ORF">OE749_16835</name>
</gene>
<evidence type="ECO:0000313" key="3">
    <source>
        <dbReference type="Proteomes" id="UP001652504"/>
    </source>
</evidence>
<dbReference type="RefSeq" id="WP_263713651.1">
    <property type="nucleotide sequence ID" value="NZ_JAOWKX010000010.1"/>
</dbReference>
<accession>A0ABT3ACJ8</accession>
<feature type="signal peptide" evidence="1">
    <location>
        <begin position="1"/>
        <end position="22"/>
    </location>
</feature>